<evidence type="ECO:0000313" key="1">
    <source>
        <dbReference type="EMBL" id="PHJ19174.1"/>
    </source>
</evidence>
<comment type="caution">
    <text evidence="1">The sequence shown here is derived from an EMBL/GenBank/DDBJ whole genome shotgun (WGS) entry which is preliminary data.</text>
</comment>
<dbReference type="GeneID" id="94430360"/>
<evidence type="ECO:0000313" key="2">
    <source>
        <dbReference type="Proteomes" id="UP000221165"/>
    </source>
</evidence>
<dbReference type="EMBL" id="MIGC01003604">
    <property type="protein sequence ID" value="PHJ19174.1"/>
    <property type="molecule type" value="Genomic_DNA"/>
</dbReference>
<sequence>MRLLFALSSIPSLKKAIESYMCTDVQIQFYVSVYVYIYLYDLKVCVPIRSLCSYAYMYISAVLSMLKCTSNRRRQGRQRCMHLFLSSMKRRLCMRKCGREGRVIQEEFSFSLFLLPRRQGIVNDGTETAATAIRSIVCIL</sequence>
<accession>A0A2C6KS51</accession>
<protein>
    <submittedName>
        <fullName evidence="1">Uncharacterized protein</fullName>
    </submittedName>
</protein>
<proteinExistence type="predicted"/>
<keyword evidence="2" id="KW-1185">Reference proteome</keyword>
<dbReference type="VEuPathDB" id="ToxoDB:CSUI_006999"/>
<gene>
    <name evidence="1" type="ORF">CSUI_006999</name>
</gene>
<name>A0A2C6KS51_9APIC</name>
<reference evidence="1 2" key="1">
    <citation type="journal article" date="2017" name="Int. J. Parasitol.">
        <title>The genome of the protozoan parasite Cystoisospora suis and a reverse vaccinology approach to identify vaccine candidates.</title>
        <authorList>
            <person name="Palmieri N."/>
            <person name="Shrestha A."/>
            <person name="Ruttkowski B."/>
            <person name="Beck T."/>
            <person name="Vogl C."/>
            <person name="Tomley F."/>
            <person name="Blake D.P."/>
            <person name="Joachim A."/>
        </authorList>
    </citation>
    <scope>NUCLEOTIDE SEQUENCE [LARGE SCALE GENOMIC DNA]</scope>
    <source>
        <strain evidence="1 2">Wien I</strain>
    </source>
</reference>
<dbReference type="Proteomes" id="UP000221165">
    <property type="component" value="Unassembled WGS sequence"/>
</dbReference>
<organism evidence="1 2">
    <name type="scientific">Cystoisospora suis</name>
    <dbReference type="NCBI Taxonomy" id="483139"/>
    <lineage>
        <taxon>Eukaryota</taxon>
        <taxon>Sar</taxon>
        <taxon>Alveolata</taxon>
        <taxon>Apicomplexa</taxon>
        <taxon>Conoidasida</taxon>
        <taxon>Coccidia</taxon>
        <taxon>Eucoccidiorida</taxon>
        <taxon>Eimeriorina</taxon>
        <taxon>Sarcocystidae</taxon>
        <taxon>Cystoisospora</taxon>
    </lineage>
</organism>
<dbReference type="RefSeq" id="XP_067920876.1">
    <property type="nucleotide sequence ID" value="XM_068067149.1"/>
</dbReference>
<dbReference type="AlphaFoldDB" id="A0A2C6KS51"/>